<evidence type="ECO:0000313" key="2">
    <source>
        <dbReference type="EMBL" id="WUQ17303.1"/>
    </source>
</evidence>
<proteinExistence type="predicted"/>
<feature type="compositionally biased region" description="Basic residues" evidence="1">
    <location>
        <begin position="60"/>
        <end position="69"/>
    </location>
</feature>
<dbReference type="EMBL" id="CP108090">
    <property type="protein sequence ID" value="WUQ17303.1"/>
    <property type="molecule type" value="Genomic_DNA"/>
</dbReference>
<name>A0ABZ1TR49_STRVG</name>
<feature type="compositionally biased region" description="Low complexity" evidence="1">
    <location>
        <begin position="42"/>
        <end position="57"/>
    </location>
</feature>
<reference evidence="2" key="1">
    <citation type="submission" date="2022-10" db="EMBL/GenBank/DDBJ databases">
        <title>The complete genomes of actinobacterial strains from the NBC collection.</title>
        <authorList>
            <person name="Joergensen T.S."/>
            <person name="Alvarez Arevalo M."/>
            <person name="Sterndorff E.B."/>
            <person name="Faurdal D."/>
            <person name="Vuksanovic O."/>
            <person name="Mourched A.-S."/>
            <person name="Charusanti P."/>
            <person name="Shaw S."/>
            <person name="Blin K."/>
            <person name="Weber T."/>
        </authorList>
    </citation>
    <scope>NUCLEOTIDE SEQUENCE</scope>
    <source>
        <strain evidence="2">NBC_00248</strain>
    </source>
</reference>
<organism evidence="2 3">
    <name type="scientific">Streptomyces virginiae</name>
    <name type="common">Streptomyces cinnamonensis</name>
    <dbReference type="NCBI Taxonomy" id="1961"/>
    <lineage>
        <taxon>Bacteria</taxon>
        <taxon>Bacillati</taxon>
        <taxon>Actinomycetota</taxon>
        <taxon>Actinomycetes</taxon>
        <taxon>Kitasatosporales</taxon>
        <taxon>Streptomycetaceae</taxon>
        <taxon>Streptomyces</taxon>
    </lineage>
</organism>
<feature type="compositionally biased region" description="Low complexity" evidence="1">
    <location>
        <begin position="82"/>
        <end position="96"/>
    </location>
</feature>
<dbReference type="Proteomes" id="UP001432039">
    <property type="component" value="Chromosome"/>
</dbReference>
<feature type="compositionally biased region" description="Low complexity" evidence="1">
    <location>
        <begin position="149"/>
        <end position="166"/>
    </location>
</feature>
<feature type="region of interest" description="Disordered" evidence="1">
    <location>
        <begin position="149"/>
        <end position="182"/>
    </location>
</feature>
<evidence type="ECO:0000256" key="1">
    <source>
        <dbReference type="SAM" id="MobiDB-lite"/>
    </source>
</evidence>
<gene>
    <name evidence="2" type="ORF">OG517_41280</name>
</gene>
<protein>
    <submittedName>
        <fullName evidence="2">Uncharacterized protein</fullName>
    </submittedName>
</protein>
<sequence length="182" mass="18561">MPDIAAAMGRVDAAGIDVARILTDAHRAGGVDQAVAAVTKGRCPGAGRRPVGGARPTGPRPRRWPRPRCPRTCGARHGPASATGAPAAAPRVRGTVDPWAAPAPASTDVKRVWGPLTEGLDVLRDLDLGSRLRALVLPAPGLSGGRPLPLHQHPAAAAPDTPAAVPAHRRQAAPAKTAGRGR</sequence>
<dbReference type="RefSeq" id="WP_328965525.1">
    <property type="nucleotide sequence ID" value="NZ_CP108090.1"/>
</dbReference>
<keyword evidence="3" id="KW-1185">Reference proteome</keyword>
<evidence type="ECO:0000313" key="3">
    <source>
        <dbReference type="Proteomes" id="UP001432039"/>
    </source>
</evidence>
<accession>A0ABZ1TR49</accession>
<feature type="region of interest" description="Disordered" evidence="1">
    <location>
        <begin position="42"/>
        <end position="98"/>
    </location>
</feature>